<evidence type="ECO:0000313" key="2">
    <source>
        <dbReference type="EMBL" id="AMN47135.1"/>
    </source>
</evidence>
<feature type="region of interest" description="Disordered" evidence="1">
    <location>
        <begin position="84"/>
        <end position="121"/>
    </location>
</feature>
<organism evidence="2 3">
    <name type="scientific">Steroidobacter denitrificans</name>
    <dbReference type="NCBI Taxonomy" id="465721"/>
    <lineage>
        <taxon>Bacteria</taxon>
        <taxon>Pseudomonadati</taxon>
        <taxon>Pseudomonadota</taxon>
        <taxon>Gammaproteobacteria</taxon>
        <taxon>Steroidobacterales</taxon>
        <taxon>Steroidobacteraceae</taxon>
        <taxon>Steroidobacter</taxon>
    </lineage>
</organism>
<reference evidence="2 3" key="1">
    <citation type="submission" date="2015-06" db="EMBL/GenBank/DDBJ databases">
        <title>A Comprehensive Approach to Explore the Metabolic and Phylogenetic Diversity of Bacterial Steroid Degradation in the Environment: Testosterone as an Example.</title>
        <authorList>
            <person name="Yang F.-C."/>
            <person name="Chen Y.-L."/>
            <person name="Yu C.-P."/>
            <person name="Tang S.-L."/>
            <person name="Wang P.-H."/>
            <person name="Ismail W."/>
            <person name="Wang C.-H."/>
            <person name="Yang C.-Y."/>
            <person name="Chiang Y.-R."/>
        </authorList>
    </citation>
    <scope>NUCLEOTIDE SEQUENCE [LARGE SCALE GENOMIC DNA]</scope>
    <source>
        <strain evidence="2 3">DSM 18526</strain>
    </source>
</reference>
<dbReference type="AlphaFoldDB" id="A0A127FBZ3"/>
<dbReference type="RefSeq" id="WP_066920357.1">
    <property type="nucleotide sequence ID" value="NZ_CP011971.1"/>
</dbReference>
<evidence type="ECO:0000256" key="1">
    <source>
        <dbReference type="SAM" id="MobiDB-lite"/>
    </source>
</evidence>
<protein>
    <submittedName>
        <fullName evidence="2">Uncharacterized protein</fullName>
    </submittedName>
</protein>
<dbReference type="EMBL" id="CP011971">
    <property type="protein sequence ID" value="AMN47135.1"/>
    <property type="molecule type" value="Genomic_DNA"/>
</dbReference>
<gene>
    <name evidence="2" type="ORF">ACG33_08495</name>
</gene>
<dbReference type="Proteomes" id="UP000070250">
    <property type="component" value="Chromosome"/>
</dbReference>
<feature type="compositionally biased region" description="Low complexity" evidence="1">
    <location>
        <begin position="110"/>
        <end position="121"/>
    </location>
</feature>
<keyword evidence="3" id="KW-1185">Reference proteome</keyword>
<accession>A0A127FBZ3</accession>
<proteinExistence type="predicted"/>
<dbReference type="KEGG" id="sdf:ACG33_08495"/>
<sequence>MSIVPDTLEPEIFARLSLREKVDLLLPAWQSWYPSLFDAAEDLGLIRARVCAPASLMLSNRHAAVQNEALQAFKEQWSVEDEPEAPALPIRLQGRSVTPSHPPRRDKKVPVSSPSCRSRRA</sequence>
<evidence type="ECO:0000313" key="3">
    <source>
        <dbReference type="Proteomes" id="UP000070250"/>
    </source>
</evidence>
<name>A0A127FBZ3_STEDE</name>
<dbReference type="OrthoDB" id="7062838at2"/>